<keyword evidence="3 4" id="KW-0808">Transferase</keyword>
<accession>A0A444UL07</accession>
<keyword evidence="5" id="KW-1185">Reference proteome</keyword>
<evidence type="ECO:0000313" key="4">
    <source>
        <dbReference type="EMBL" id="RXM35798.1"/>
    </source>
</evidence>
<evidence type="ECO:0000313" key="5">
    <source>
        <dbReference type="Proteomes" id="UP000289886"/>
    </source>
</evidence>
<dbReference type="Gene3D" id="3.40.50.2000">
    <property type="entry name" value="Glycogen Phosphorylase B"/>
    <property type="match status" value="1"/>
</dbReference>
<comment type="caution">
    <text evidence="4">The sequence shown here is derived from an EMBL/GenBank/DDBJ whole genome shotgun (WGS) entry which is preliminary data.</text>
</comment>
<dbReference type="GO" id="GO:0006682">
    <property type="term" value="P:galactosylceramide biosynthetic process"/>
    <property type="evidence" value="ECO:0007669"/>
    <property type="project" value="TreeGrafter"/>
</dbReference>
<dbReference type="Proteomes" id="UP000289886">
    <property type="component" value="Unassembled WGS sequence"/>
</dbReference>
<comment type="similarity">
    <text evidence="1">Belongs to the UDP-glycosyltransferase family.</text>
</comment>
<keyword evidence="2 4" id="KW-0328">Glycosyltransferase</keyword>
<dbReference type="Pfam" id="PF00201">
    <property type="entry name" value="UDPGT"/>
    <property type="match status" value="1"/>
</dbReference>
<gene>
    <name evidence="4" type="ORF">EOD39_0864</name>
</gene>
<dbReference type="GO" id="GO:0003851">
    <property type="term" value="F:N-acylsphingosine galactosyltransferase activity"/>
    <property type="evidence" value="ECO:0007669"/>
    <property type="project" value="TreeGrafter"/>
</dbReference>
<name>A0A444UL07_ACIRT</name>
<dbReference type="EMBL" id="SCEB01214359">
    <property type="protein sequence ID" value="RXM35798.1"/>
    <property type="molecule type" value="Genomic_DNA"/>
</dbReference>
<sequence>MELLSWVEAAPEGVVLISFGIGIQKLPPDLANKMATAFARLLQRVIWRLVDLPPPFVNPLFFPLYPSFLFLTPSLSRQHLLPDPPTPGHRNVRAFMSHCGLNGVYEAIYQGVPFYGDQYDIVMWVQGKGTGVHLDWRTLTEEGLYEALCTVIQQPLT</sequence>
<dbReference type="PANTHER" id="PTHR48043:SF54">
    <property type="entry name" value="2-HYDROXYACYLSPHINGOSINE 1-BETA-GALACTOSYLTRANSFERASE"/>
    <property type="match status" value="1"/>
</dbReference>
<dbReference type="SUPFAM" id="SSF53756">
    <property type="entry name" value="UDP-Glycosyltransferase/glycogen phosphorylase"/>
    <property type="match status" value="1"/>
</dbReference>
<dbReference type="InterPro" id="IPR002213">
    <property type="entry name" value="UDP_glucos_trans"/>
</dbReference>
<dbReference type="GO" id="GO:0005783">
    <property type="term" value="C:endoplasmic reticulum"/>
    <property type="evidence" value="ECO:0007669"/>
    <property type="project" value="TreeGrafter"/>
</dbReference>
<protein>
    <submittedName>
        <fullName evidence="4">2-hydroxyacylsphingosine 1-beta-galactosyltransferase</fullName>
    </submittedName>
</protein>
<evidence type="ECO:0000256" key="2">
    <source>
        <dbReference type="ARBA" id="ARBA00022676"/>
    </source>
</evidence>
<dbReference type="GO" id="GO:0016020">
    <property type="term" value="C:membrane"/>
    <property type="evidence" value="ECO:0007669"/>
    <property type="project" value="GOC"/>
</dbReference>
<evidence type="ECO:0000256" key="1">
    <source>
        <dbReference type="ARBA" id="ARBA00009995"/>
    </source>
</evidence>
<dbReference type="AlphaFoldDB" id="A0A444UL07"/>
<dbReference type="InterPro" id="IPR050271">
    <property type="entry name" value="UDP-glycosyltransferase"/>
</dbReference>
<evidence type="ECO:0000256" key="3">
    <source>
        <dbReference type="ARBA" id="ARBA00022679"/>
    </source>
</evidence>
<reference evidence="4 5" key="1">
    <citation type="submission" date="2019-01" db="EMBL/GenBank/DDBJ databases">
        <title>Draft Genome and Complete Hox-Cluster Characterization of the Sterlet Sturgeon (Acipenser ruthenus).</title>
        <authorList>
            <person name="Wei Q."/>
        </authorList>
    </citation>
    <scope>NUCLEOTIDE SEQUENCE [LARGE SCALE GENOMIC DNA]</scope>
    <source>
        <strain evidence="4">WHYD16114868_AA</strain>
        <tissue evidence="4">Blood</tissue>
    </source>
</reference>
<organism evidence="4 5">
    <name type="scientific">Acipenser ruthenus</name>
    <name type="common">Sterlet sturgeon</name>
    <dbReference type="NCBI Taxonomy" id="7906"/>
    <lineage>
        <taxon>Eukaryota</taxon>
        <taxon>Metazoa</taxon>
        <taxon>Chordata</taxon>
        <taxon>Craniata</taxon>
        <taxon>Vertebrata</taxon>
        <taxon>Euteleostomi</taxon>
        <taxon>Actinopterygii</taxon>
        <taxon>Chondrostei</taxon>
        <taxon>Acipenseriformes</taxon>
        <taxon>Acipenseridae</taxon>
        <taxon>Acipenser</taxon>
    </lineage>
</organism>
<dbReference type="PANTHER" id="PTHR48043">
    <property type="entry name" value="EG:EG0003.4 PROTEIN-RELATED"/>
    <property type="match status" value="1"/>
</dbReference>
<proteinExistence type="inferred from homology"/>